<sequence length="85" mass="9246">QQQQQQQPQQKLTSHTPIKVPQYTASVIRPTVPVTTVQFCNIAPAPSIVTTTSSLRVIPSSTTLPLPAKAIINKESTVLKEQQLA</sequence>
<feature type="non-terminal residue" evidence="1">
    <location>
        <position position="1"/>
    </location>
</feature>
<accession>A0A0B7C064</accession>
<proteinExistence type="predicted"/>
<dbReference type="AlphaFoldDB" id="A0A0B7C064"/>
<organism evidence="1">
    <name type="scientific">Arion vulgaris</name>
    <dbReference type="NCBI Taxonomy" id="1028688"/>
    <lineage>
        <taxon>Eukaryota</taxon>
        <taxon>Metazoa</taxon>
        <taxon>Spiralia</taxon>
        <taxon>Lophotrochozoa</taxon>
        <taxon>Mollusca</taxon>
        <taxon>Gastropoda</taxon>
        <taxon>Heterobranchia</taxon>
        <taxon>Euthyneura</taxon>
        <taxon>Panpulmonata</taxon>
        <taxon>Eupulmonata</taxon>
        <taxon>Stylommatophora</taxon>
        <taxon>Helicina</taxon>
        <taxon>Arionoidea</taxon>
        <taxon>Arionidae</taxon>
        <taxon>Arion</taxon>
    </lineage>
</organism>
<name>A0A0B7C064_9EUPU</name>
<reference evidence="1" key="1">
    <citation type="submission" date="2014-12" db="EMBL/GenBank/DDBJ databases">
        <title>Insight into the proteome of Arion vulgaris.</title>
        <authorList>
            <person name="Aradska J."/>
            <person name="Bulat T."/>
            <person name="Smidak R."/>
            <person name="Sarate P."/>
            <person name="Gangsoo J."/>
            <person name="Sialana F."/>
            <person name="Bilban M."/>
            <person name="Lubec G."/>
        </authorList>
    </citation>
    <scope>NUCLEOTIDE SEQUENCE</scope>
    <source>
        <tissue evidence="1">Skin</tissue>
    </source>
</reference>
<feature type="non-terminal residue" evidence="1">
    <location>
        <position position="85"/>
    </location>
</feature>
<evidence type="ECO:0000313" key="1">
    <source>
        <dbReference type="EMBL" id="CEK97996.1"/>
    </source>
</evidence>
<dbReference type="EMBL" id="HACG01051125">
    <property type="protein sequence ID" value="CEK97996.1"/>
    <property type="molecule type" value="Transcribed_RNA"/>
</dbReference>
<gene>
    <name evidence="1" type="primary">ORF217468</name>
</gene>
<protein>
    <submittedName>
        <fullName evidence="1">Uncharacterized protein</fullName>
    </submittedName>
</protein>